<comment type="cofactor">
    <cofactor evidence="4">
        <name>heme b</name>
        <dbReference type="ChEBI" id="CHEBI:60344"/>
    </cofactor>
    <text evidence="4">Binds 1 heme b (iron(II)-protoporphyrin IX) group per molecule.</text>
</comment>
<dbReference type="EMBL" id="JMEE01000044">
    <property type="protein sequence ID" value="RWR01072.1"/>
    <property type="molecule type" value="Genomic_DNA"/>
</dbReference>
<dbReference type="GO" id="GO:0042597">
    <property type="term" value="C:periplasmic space"/>
    <property type="evidence" value="ECO:0007669"/>
    <property type="project" value="InterPro"/>
</dbReference>
<dbReference type="InterPro" id="IPR009155">
    <property type="entry name" value="Cyt_b562"/>
</dbReference>
<dbReference type="RefSeq" id="WP_128179138.1">
    <property type="nucleotide sequence ID" value="NZ_CP071409.1"/>
</dbReference>
<keyword evidence="8" id="KW-1185">Reference proteome</keyword>
<dbReference type="InterPro" id="IPR010980">
    <property type="entry name" value="Cyt_c/b562"/>
</dbReference>
<dbReference type="SUPFAM" id="SSF47175">
    <property type="entry name" value="Cytochromes"/>
    <property type="match status" value="1"/>
</dbReference>
<accession>A0A443IAB0</accession>
<proteinExistence type="inferred from homology"/>
<sequence length="128" mass="13675">MRKHVIAMLAVSLLCGSASALAKDLSDDMDALSGGYRTVMNTNDAAEMKKALTDMRAAAEDAKTQTPDKLEGKAPDSPEIKDYHAGLDTLIGQIDATSKLVDAGNVAGAKEEAKKLADTRNENHKKFR</sequence>
<feature type="binding site" description="axial binding residue" evidence="4">
    <location>
        <position position="29"/>
    </location>
    <ligand>
        <name>heme b</name>
        <dbReference type="ChEBI" id="CHEBI:60344"/>
    </ligand>
    <ligandPart>
        <name>Fe</name>
        <dbReference type="ChEBI" id="CHEBI:18248"/>
    </ligandPart>
</feature>
<feature type="signal peptide" evidence="6">
    <location>
        <begin position="1"/>
        <end position="22"/>
    </location>
</feature>
<dbReference type="GO" id="GO:0009055">
    <property type="term" value="F:electron transfer activity"/>
    <property type="evidence" value="ECO:0007669"/>
    <property type="project" value="InterPro"/>
</dbReference>
<organism evidence="7 8">
    <name type="scientific">[Pantoea] beijingensis</name>
    <dbReference type="NCBI Taxonomy" id="1324864"/>
    <lineage>
        <taxon>Bacteria</taxon>
        <taxon>Pseudomonadati</taxon>
        <taxon>Pseudomonadota</taxon>
        <taxon>Gammaproteobacteria</taxon>
        <taxon>Enterobacterales</taxon>
        <taxon>Erwiniaceae</taxon>
        <taxon>Erwinia</taxon>
    </lineage>
</organism>
<evidence type="ECO:0000256" key="5">
    <source>
        <dbReference type="SAM" id="MobiDB-lite"/>
    </source>
</evidence>
<feature type="region of interest" description="Disordered" evidence="5">
    <location>
        <begin position="56"/>
        <end position="79"/>
    </location>
</feature>
<dbReference type="Proteomes" id="UP000288794">
    <property type="component" value="Unassembled WGS sequence"/>
</dbReference>
<feature type="binding site" description="axial binding residue" evidence="4">
    <location>
        <position position="124"/>
    </location>
    <ligand>
        <name>heme b</name>
        <dbReference type="ChEBI" id="CHEBI:60344"/>
    </ligand>
    <ligandPart>
        <name>Fe</name>
        <dbReference type="ChEBI" id="CHEBI:18248"/>
    </ligandPart>
</feature>
<protein>
    <submittedName>
        <fullName evidence="7">Cytochrome B562</fullName>
    </submittedName>
</protein>
<dbReference type="PIRSF" id="PIRSF000029">
    <property type="entry name" value="Cytochrome_b562"/>
    <property type="match status" value="1"/>
</dbReference>
<gene>
    <name evidence="7" type="ORF">ED28_16625</name>
</gene>
<name>A0A443IAB0_9GAMM</name>
<comment type="function">
    <text evidence="1">Electron-transport protein of unknown function.</text>
</comment>
<comment type="caution">
    <text evidence="7">The sequence shown here is derived from an EMBL/GenBank/DDBJ whole genome shotgun (WGS) entry which is preliminary data.</text>
</comment>
<keyword evidence="4" id="KW-0408">Iron</keyword>
<dbReference type="Gene3D" id="1.20.120.10">
    <property type="entry name" value="Cytochrome c/b562"/>
    <property type="match status" value="1"/>
</dbReference>
<feature type="region of interest" description="Disordered" evidence="5">
    <location>
        <begin position="105"/>
        <end position="128"/>
    </location>
</feature>
<evidence type="ECO:0000313" key="7">
    <source>
        <dbReference type="EMBL" id="RWR01072.1"/>
    </source>
</evidence>
<evidence type="ECO:0000256" key="6">
    <source>
        <dbReference type="SAM" id="SignalP"/>
    </source>
</evidence>
<keyword evidence="4" id="KW-0479">Metal-binding</keyword>
<evidence type="ECO:0000256" key="3">
    <source>
        <dbReference type="ARBA" id="ARBA00022729"/>
    </source>
</evidence>
<comment type="similarity">
    <text evidence="2">Belongs to the cytochrome b562 family.</text>
</comment>
<feature type="compositionally biased region" description="Basic and acidic residues" evidence="5">
    <location>
        <begin position="109"/>
        <end position="128"/>
    </location>
</feature>
<evidence type="ECO:0000256" key="4">
    <source>
        <dbReference type="PIRSR" id="PIRSR000029-1"/>
    </source>
</evidence>
<dbReference type="AlphaFoldDB" id="A0A443IAB0"/>
<evidence type="ECO:0000313" key="8">
    <source>
        <dbReference type="Proteomes" id="UP000288794"/>
    </source>
</evidence>
<dbReference type="Pfam" id="PF07361">
    <property type="entry name" value="Cytochrom_B562"/>
    <property type="match status" value="1"/>
</dbReference>
<dbReference type="GO" id="GO:0020037">
    <property type="term" value="F:heme binding"/>
    <property type="evidence" value="ECO:0007669"/>
    <property type="project" value="InterPro"/>
</dbReference>
<reference evidence="7 8" key="1">
    <citation type="submission" date="2014-04" db="EMBL/GenBank/DDBJ databases">
        <title>Draft genome sequence of Pantoea beijingensis strain LMG 27579, an emerging pathogen to Pleurotus eryngii with potential industrial application.</title>
        <authorList>
            <person name="Xu F."/>
            <person name="Liu Y."/>
            <person name="Wang S."/>
            <person name="Yin Y."/>
            <person name="Ma Y."/>
            <person name="Zhao S."/>
            <person name="Rong C."/>
        </authorList>
    </citation>
    <scope>NUCLEOTIDE SEQUENCE [LARGE SCALE GENOMIC DNA]</scope>
    <source>
        <strain evidence="7 8">LMG 27579</strain>
    </source>
</reference>
<evidence type="ECO:0000256" key="1">
    <source>
        <dbReference type="ARBA" id="ARBA00002028"/>
    </source>
</evidence>
<keyword evidence="3 6" id="KW-0732">Signal</keyword>
<dbReference type="GO" id="GO:0022900">
    <property type="term" value="P:electron transport chain"/>
    <property type="evidence" value="ECO:0007669"/>
    <property type="project" value="InterPro"/>
</dbReference>
<dbReference type="GO" id="GO:0005506">
    <property type="term" value="F:iron ion binding"/>
    <property type="evidence" value="ECO:0007669"/>
    <property type="project" value="InterPro"/>
</dbReference>
<feature type="chain" id="PRO_5019125063" evidence="6">
    <location>
        <begin position="23"/>
        <end position="128"/>
    </location>
</feature>
<dbReference type="NCBIfam" id="NF011632">
    <property type="entry name" value="PRK15058.1"/>
    <property type="match status" value="1"/>
</dbReference>
<keyword evidence="4" id="KW-0349">Heme</keyword>
<evidence type="ECO:0000256" key="2">
    <source>
        <dbReference type="ARBA" id="ARBA00005523"/>
    </source>
</evidence>